<accession>A0ABU5J3T7</accession>
<evidence type="ECO:0000313" key="2">
    <source>
        <dbReference type="EMBL" id="MDZ5474041.1"/>
    </source>
</evidence>
<dbReference type="RefSeq" id="WP_322448333.1">
    <property type="nucleotide sequence ID" value="NZ_JAXOFX010000019.1"/>
</dbReference>
<gene>
    <name evidence="2" type="ORF">SM124_20165</name>
</gene>
<keyword evidence="1" id="KW-0812">Transmembrane</keyword>
<organism evidence="2 3">
    <name type="scientific">Robertmurraya mangrovi</name>
    <dbReference type="NCBI Taxonomy" id="3098077"/>
    <lineage>
        <taxon>Bacteria</taxon>
        <taxon>Bacillati</taxon>
        <taxon>Bacillota</taxon>
        <taxon>Bacilli</taxon>
        <taxon>Bacillales</taxon>
        <taxon>Bacillaceae</taxon>
        <taxon>Robertmurraya</taxon>
    </lineage>
</organism>
<dbReference type="Proteomes" id="UP001290455">
    <property type="component" value="Unassembled WGS sequence"/>
</dbReference>
<reference evidence="2 3" key="1">
    <citation type="submission" date="2023-11" db="EMBL/GenBank/DDBJ databases">
        <title>Bacillus jintuensis, isolated from a mudflat on the Beibu Gulf coast.</title>
        <authorList>
            <person name="Li M."/>
        </authorList>
    </citation>
    <scope>NUCLEOTIDE SEQUENCE [LARGE SCALE GENOMIC DNA]</scope>
    <source>
        <strain evidence="2 3">31A1R</strain>
    </source>
</reference>
<keyword evidence="1" id="KW-0472">Membrane</keyword>
<feature type="transmembrane region" description="Helical" evidence="1">
    <location>
        <begin position="7"/>
        <end position="26"/>
    </location>
</feature>
<protein>
    <submittedName>
        <fullName evidence="2">Uncharacterized protein</fullName>
    </submittedName>
</protein>
<name>A0ABU5J3T7_9BACI</name>
<dbReference type="EMBL" id="JAXOFX010000019">
    <property type="protein sequence ID" value="MDZ5474041.1"/>
    <property type="molecule type" value="Genomic_DNA"/>
</dbReference>
<sequence>MVTISFAILLTCLIGLIAIIDTFIYQSSFLYPLLTILRINPGTNKWMVYFGLGIGLISSLIVDYRLKKEKGLNKNN</sequence>
<proteinExistence type="predicted"/>
<evidence type="ECO:0000256" key="1">
    <source>
        <dbReference type="SAM" id="Phobius"/>
    </source>
</evidence>
<evidence type="ECO:0000313" key="3">
    <source>
        <dbReference type="Proteomes" id="UP001290455"/>
    </source>
</evidence>
<keyword evidence="3" id="KW-1185">Reference proteome</keyword>
<keyword evidence="1" id="KW-1133">Transmembrane helix</keyword>
<comment type="caution">
    <text evidence="2">The sequence shown here is derived from an EMBL/GenBank/DDBJ whole genome shotgun (WGS) entry which is preliminary data.</text>
</comment>
<feature type="transmembrane region" description="Helical" evidence="1">
    <location>
        <begin position="46"/>
        <end position="66"/>
    </location>
</feature>